<feature type="region of interest" description="Disordered" evidence="1">
    <location>
        <begin position="98"/>
        <end position="131"/>
    </location>
</feature>
<accession>A0A286UAQ6</accession>
<feature type="compositionally biased region" description="Polar residues" evidence="1">
    <location>
        <begin position="255"/>
        <end position="267"/>
    </location>
</feature>
<sequence>MSSIPKSLNPHKLLADCEPSSRAKIFDFSTSDGEYTDSEPEQVSTSALPSENISSSAKLGKRKRRKHPEQLNWLEEHLRSSLLFKTPGTKNVNVVASSSFENGGSEERTRKNKGKETSGCGDVDEGGIGEAGSTGSSVYEFRLLSSSSRATLQRINILPKPPKPTRAVEREYEDNPESASIRLSRAHQVAVDFSWVIAQSKICYPAWPKARTEENVYTIDTSSLSGSSESSLSSASILPTLLITESRPRPRHKNPTTSTTNLKNITLPSPHELKGKEGKLAGGVREKGRSAEKKEITNQDQIAVHSQPCRGHDRFNEAMSYSRLETSFSSCKLFI</sequence>
<gene>
    <name evidence="2" type="ORF">PNOK_0828200</name>
</gene>
<reference evidence="2 3" key="1">
    <citation type="journal article" date="2017" name="Mol. Ecol.">
        <title>Comparative and population genomic landscape of Phellinus noxius: A hypervariable fungus causing root rot in trees.</title>
        <authorList>
            <person name="Chung C.L."/>
            <person name="Lee T.J."/>
            <person name="Akiba M."/>
            <person name="Lee H.H."/>
            <person name="Kuo T.H."/>
            <person name="Liu D."/>
            <person name="Ke H.M."/>
            <person name="Yokoi T."/>
            <person name="Roa M.B."/>
            <person name="Lu M.J."/>
            <person name="Chang Y.Y."/>
            <person name="Ann P.J."/>
            <person name="Tsai J.N."/>
            <person name="Chen C.Y."/>
            <person name="Tzean S.S."/>
            <person name="Ota Y."/>
            <person name="Hattori T."/>
            <person name="Sahashi N."/>
            <person name="Liou R.F."/>
            <person name="Kikuchi T."/>
            <person name="Tsai I.J."/>
        </authorList>
    </citation>
    <scope>NUCLEOTIDE SEQUENCE [LARGE SCALE GENOMIC DNA]</scope>
    <source>
        <strain evidence="2 3">FFPRI411160</strain>
    </source>
</reference>
<dbReference type="OrthoDB" id="3262757at2759"/>
<dbReference type="InParanoid" id="A0A286UAQ6"/>
<name>A0A286UAQ6_9AGAM</name>
<dbReference type="EMBL" id="NBII01000008">
    <property type="protein sequence ID" value="PAV16662.1"/>
    <property type="molecule type" value="Genomic_DNA"/>
</dbReference>
<organism evidence="2 3">
    <name type="scientific">Pyrrhoderma noxium</name>
    <dbReference type="NCBI Taxonomy" id="2282107"/>
    <lineage>
        <taxon>Eukaryota</taxon>
        <taxon>Fungi</taxon>
        <taxon>Dikarya</taxon>
        <taxon>Basidiomycota</taxon>
        <taxon>Agaricomycotina</taxon>
        <taxon>Agaricomycetes</taxon>
        <taxon>Hymenochaetales</taxon>
        <taxon>Hymenochaetaceae</taxon>
        <taxon>Pyrrhoderma</taxon>
    </lineage>
</organism>
<evidence type="ECO:0000313" key="3">
    <source>
        <dbReference type="Proteomes" id="UP000217199"/>
    </source>
</evidence>
<feature type="compositionally biased region" description="Basic and acidic residues" evidence="1">
    <location>
        <begin position="271"/>
        <end position="297"/>
    </location>
</feature>
<keyword evidence="3" id="KW-1185">Reference proteome</keyword>
<dbReference type="AlphaFoldDB" id="A0A286UAQ6"/>
<proteinExistence type="predicted"/>
<evidence type="ECO:0000256" key="1">
    <source>
        <dbReference type="SAM" id="MobiDB-lite"/>
    </source>
</evidence>
<evidence type="ECO:0000313" key="2">
    <source>
        <dbReference type="EMBL" id="PAV16662.1"/>
    </source>
</evidence>
<dbReference type="Proteomes" id="UP000217199">
    <property type="component" value="Unassembled WGS sequence"/>
</dbReference>
<comment type="caution">
    <text evidence="2">The sequence shown here is derived from an EMBL/GenBank/DDBJ whole genome shotgun (WGS) entry which is preliminary data.</text>
</comment>
<feature type="region of interest" description="Disordered" evidence="1">
    <location>
        <begin position="28"/>
        <end position="68"/>
    </location>
</feature>
<protein>
    <submittedName>
        <fullName evidence="2">Uncharacterized protein</fullName>
    </submittedName>
</protein>
<feature type="region of interest" description="Disordered" evidence="1">
    <location>
        <begin position="247"/>
        <end position="297"/>
    </location>
</feature>
<feature type="compositionally biased region" description="Polar residues" evidence="1">
    <location>
        <begin position="41"/>
        <end position="57"/>
    </location>
</feature>